<reference evidence="1 2" key="1">
    <citation type="submission" date="2018-10" db="EMBL/GenBank/DDBJ databases">
        <authorList>
            <person name="Chen W.-M."/>
        </authorList>
    </citation>
    <scope>NUCLEOTIDE SEQUENCE [LARGE SCALE GENOMIC DNA]</scope>
    <source>
        <strain evidence="1 2">THS-13</strain>
    </source>
</reference>
<accession>A0A3N0UYM9</accession>
<evidence type="ECO:0008006" key="3">
    <source>
        <dbReference type="Google" id="ProtNLM"/>
    </source>
</evidence>
<comment type="caution">
    <text evidence="1">The sequence shown here is derived from an EMBL/GenBank/DDBJ whole genome shotgun (WGS) entry which is preliminary data.</text>
</comment>
<organism evidence="1 2">
    <name type="scientific">Stagnimonas aquatica</name>
    <dbReference type="NCBI Taxonomy" id="2689987"/>
    <lineage>
        <taxon>Bacteria</taxon>
        <taxon>Pseudomonadati</taxon>
        <taxon>Pseudomonadota</taxon>
        <taxon>Gammaproteobacteria</taxon>
        <taxon>Nevskiales</taxon>
        <taxon>Nevskiaceae</taxon>
        <taxon>Stagnimonas</taxon>
    </lineage>
</organism>
<evidence type="ECO:0000313" key="2">
    <source>
        <dbReference type="Proteomes" id="UP000282106"/>
    </source>
</evidence>
<name>A0A3N0UYM9_9GAMM</name>
<sequence length="164" mass="17230">MSAISLAALRHRAHTFRMKVLRPLIVWLIVILLPLQAVAASAMMQCKDMGAASPAEAAQQDGPVHDHAAMMAAMGADMDMSGMDHAAMDHEGSEHKTSSGAGCDCGCQCAASCSVGCATVAAFVTPVFAVVDFSSGREQARETREQAHAAYRYDPLRPPSAVAL</sequence>
<proteinExistence type="predicted"/>
<keyword evidence="2" id="KW-1185">Reference proteome</keyword>
<dbReference type="InParanoid" id="A0A3N0UYM9"/>
<dbReference type="Proteomes" id="UP000282106">
    <property type="component" value="Unassembled WGS sequence"/>
</dbReference>
<gene>
    <name evidence="1" type="ORF">ED208_16785</name>
</gene>
<protein>
    <recommendedName>
        <fullName evidence="3">CopL family metal-binding regulatory protein</fullName>
    </recommendedName>
</protein>
<dbReference type="EMBL" id="RJVO01000011">
    <property type="protein sequence ID" value="ROH85659.1"/>
    <property type="molecule type" value="Genomic_DNA"/>
</dbReference>
<dbReference type="AlphaFoldDB" id="A0A3N0UYM9"/>
<evidence type="ECO:0000313" key="1">
    <source>
        <dbReference type="EMBL" id="ROH85659.1"/>
    </source>
</evidence>